<dbReference type="SMART" id="SM01012">
    <property type="entry name" value="ANTAR"/>
    <property type="match status" value="1"/>
</dbReference>
<feature type="domain" description="ANTAR" evidence="2">
    <location>
        <begin position="98"/>
        <end position="159"/>
    </location>
</feature>
<feature type="region of interest" description="Disordered" evidence="1">
    <location>
        <begin position="55"/>
        <end position="75"/>
    </location>
</feature>
<dbReference type="EMBL" id="JANDBD010000020">
    <property type="protein sequence ID" value="MCP9276801.1"/>
    <property type="molecule type" value="Genomic_DNA"/>
</dbReference>
<keyword evidence="4" id="KW-1185">Reference proteome</keyword>
<dbReference type="Gene3D" id="1.10.10.10">
    <property type="entry name" value="Winged helix-like DNA-binding domain superfamily/Winged helix DNA-binding domain"/>
    <property type="match status" value="1"/>
</dbReference>
<gene>
    <name evidence="3" type="ORF">NM203_31930</name>
</gene>
<reference evidence="3 4" key="1">
    <citation type="submission" date="2022-06" db="EMBL/GenBank/DDBJ databases">
        <title>Mycolicibacterium sp. CAU 1645 isolated from seawater.</title>
        <authorList>
            <person name="Kim W."/>
        </authorList>
    </citation>
    <scope>NUCLEOTIDE SEQUENCE [LARGE SCALE GENOMIC DNA]</scope>
    <source>
        <strain evidence="3 4">CAU 1645</strain>
    </source>
</reference>
<proteinExistence type="predicted"/>
<evidence type="ECO:0000256" key="1">
    <source>
        <dbReference type="SAM" id="MobiDB-lite"/>
    </source>
</evidence>
<sequence>MAARTDDAAREARGGRSPAAELEAVRAVRGRGAAPALAGLDDLADAPLHHGISSYVDMTSAPTPGRPAHGDRRRRVARRRRNALRDARFHVDLLAMVLREKERITENVAVMSSRRAGIEQAEGALTVIYGIAPEAAFKILRWRSQQTTTTLRALAVQLVADFQSLDAENGPPSRAVCDRLVMTVHERTPR</sequence>
<protein>
    <submittedName>
        <fullName evidence="3">ANTAR domain-containing protein</fullName>
    </submittedName>
</protein>
<dbReference type="PROSITE" id="PS50921">
    <property type="entry name" value="ANTAR"/>
    <property type="match status" value="1"/>
</dbReference>
<comment type="caution">
    <text evidence="3">The sequence shown here is derived from an EMBL/GenBank/DDBJ whole genome shotgun (WGS) entry which is preliminary data.</text>
</comment>
<dbReference type="Pfam" id="PF03861">
    <property type="entry name" value="ANTAR"/>
    <property type="match status" value="1"/>
</dbReference>
<evidence type="ECO:0000313" key="3">
    <source>
        <dbReference type="EMBL" id="MCP9276801.1"/>
    </source>
</evidence>
<accession>A0ABT1MCC5</accession>
<evidence type="ECO:0000259" key="2">
    <source>
        <dbReference type="PROSITE" id="PS50921"/>
    </source>
</evidence>
<name>A0ABT1MCC5_9MYCO</name>
<evidence type="ECO:0000313" key="4">
    <source>
        <dbReference type="Proteomes" id="UP001651690"/>
    </source>
</evidence>
<dbReference type="Proteomes" id="UP001651690">
    <property type="component" value="Unassembled WGS sequence"/>
</dbReference>
<dbReference type="InterPro" id="IPR005561">
    <property type="entry name" value="ANTAR"/>
</dbReference>
<dbReference type="RefSeq" id="WP_255065041.1">
    <property type="nucleotide sequence ID" value="NZ_JANDBD010000020.1"/>
</dbReference>
<organism evidence="3 4">
    <name type="scientific">Mycolicibacterium arenosum</name>
    <dbReference type="NCBI Taxonomy" id="2952157"/>
    <lineage>
        <taxon>Bacteria</taxon>
        <taxon>Bacillati</taxon>
        <taxon>Actinomycetota</taxon>
        <taxon>Actinomycetes</taxon>
        <taxon>Mycobacteriales</taxon>
        <taxon>Mycobacteriaceae</taxon>
        <taxon>Mycolicibacterium</taxon>
    </lineage>
</organism>
<dbReference type="InterPro" id="IPR036388">
    <property type="entry name" value="WH-like_DNA-bd_sf"/>
</dbReference>